<proteinExistence type="predicted"/>
<evidence type="ECO:0000256" key="2">
    <source>
        <dbReference type="ARBA" id="ARBA00023315"/>
    </source>
</evidence>
<feature type="domain" description="Beta-ketoacyl-[acyl-carrier-protein] synthase III C-terminal" evidence="3">
    <location>
        <begin position="227"/>
        <end position="313"/>
    </location>
</feature>
<feature type="domain" description="Beta-ketoacyl-[acyl-carrier-protein] synthase III N-terminal" evidence="4">
    <location>
        <begin position="93"/>
        <end position="167"/>
    </location>
</feature>
<dbReference type="Proteomes" id="UP001597391">
    <property type="component" value="Unassembled WGS sequence"/>
</dbReference>
<dbReference type="PANTHER" id="PTHR34069">
    <property type="entry name" value="3-OXOACYL-[ACYL-CARRIER-PROTEIN] SYNTHASE 3"/>
    <property type="match status" value="1"/>
</dbReference>
<dbReference type="PANTHER" id="PTHR34069:SF2">
    <property type="entry name" value="BETA-KETOACYL-[ACYL-CARRIER-PROTEIN] SYNTHASE III"/>
    <property type="match status" value="1"/>
</dbReference>
<keyword evidence="2" id="KW-0012">Acyltransferase</keyword>
<keyword evidence="1" id="KW-0808">Transferase</keyword>
<gene>
    <name evidence="5" type="ORF">ACFSYH_00780</name>
</gene>
<protein>
    <submittedName>
        <fullName evidence="5">3-oxoacyl-[acyl-carrier-protein] synthase III C-terminal domain-containing protein</fullName>
    </submittedName>
</protein>
<dbReference type="CDD" id="cd00830">
    <property type="entry name" value="KAS_III"/>
    <property type="match status" value="1"/>
</dbReference>
<organism evidence="5 6">
    <name type="scientific">Populibacterium corticicola</name>
    <dbReference type="NCBI Taxonomy" id="1812826"/>
    <lineage>
        <taxon>Bacteria</taxon>
        <taxon>Bacillati</taxon>
        <taxon>Actinomycetota</taxon>
        <taxon>Actinomycetes</taxon>
        <taxon>Micrococcales</taxon>
        <taxon>Jonesiaceae</taxon>
        <taxon>Populibacterium</taxon>
    </lineage>
</organism>
<dbReference type="Gene3D" id="3.40.47.10">
    <property type="match status" value="1"/>
</dbReference>
<evidence type="ECO:0000259" key="4">
    <source>
        <dbReference type="Pfam" id="PF08545"/>
    </source>
</evidence>
<dbReference type="InterPro" id="IPR016039">
    <property type="entry name" value="Thiolase-like"/>
</dbReference>
<dbReference type="RefSeq" id="WP_377464530.1">
    <property type="nucleotide sequence ID" value="NZ_JBHUOP010000001.1"/>
</dbReference>
<dbReference type="InterPro" id="IPR013751">
    <property type="entry name" value="ACP_syn_III_N"/>
</dbReference>
<evidence type="ECO:0000259" key="3">
    <source>
        <dbReference type="Pfam" id="PF08541"/>
    </source>
</evidence>
<keyword evidence="6" id="KW-1185">Reference proteome</keyword>
<dbReference type="Pfam" id="PF08545">
    <property type="entry name" value="ACP_syn_III"/>
    <property type="match status" value="1"/>
</dbReference>
<dbReference type="InterPro" id="IPR013747">
    <property type="entry name" value="ACP_syn_III_C"/>
</dbReference>
<dbReference type="SUPFAM" id="SSF53901">
    <property type="entry name" value="Thiolase-like"/>
    <property type="match status" value="1"/>
</dbReference>
<evidence type="ECO:0000313" key="6">
    <source>
        <dbReference type="Proteomes" id="UP001597391"/>
    </source>
</evidence>
<name>A0ABW5XDC5_9MICO</name>
<evidence type="ECO:0000313" key="5">
    <source>
        <dbReference type="EMBL" id="MFD2839109.1"/>
    </source>
</evidence>
<sequence length="314" mass="33483">MKIARSIEILGYGYVLPSTTVTFDGATRYRFDSTYVHRDMLVAAGEKALAHAGLLPEDLDCIIGAVAADIQPIPCTAALVMEKLAPHAAAAALDVNSTCTSFITALDVASRYIADGEYSRVLIVAGDVGSQFLNSEQRESFELFSDATVAFVVGPVPAESGRGILASLQQTWPQHAHDTEIRGGGTGLPGRDFSDENAADYLFDMNGRAALMSMARILPKFFDRFYAKAGVTLEEIDYVIPHQASRALELIMQKLGIEKGKYADYVNDYGNMVSSSVPFALAKSLEAGKVGPGSTVMLCGTAAGLTANALLLKL</sequence>
<dbReference type="Pfam" id="PF08541">
    <property type="entry name" value="ACP_syn_III_C"/>
    <property type="match status" value="1"/>
</dbReference>
<evidence type="ECO:0000256" key="1">
    <source>
        <dbReference type="ARBA" id="ARBA00022679"/>
    </source>
</evidence>
<reference evidence="6" key="1">
    <citation type="journal article" date="2019" name="Int. J. Syst. Evol. Microbiol.">
        <title>The Global Catalogue of Microorganisms (GCM) 10K type strain sequencing project: providing services to taxonomists for standard genome sequencing and annotation.</title>
        <authorList>
            <consortium name="The Broad Institute Genomics Platform"/>
            <consortium name="The Broad Institute Genome Sequencing Center for Infectious Disease"/>
            <person name="Wu L."/>
            <person name="Ma J."/>
        </authorList>
    </citation>
    <scope>NUCLEOTIDE SEQUENCE [LARGE SCALE GENOMIC DNA]</scope>
    <source>
        <strain evidence="6">KCTC 33576</strain>
    </source>
</reference>
<comment type="caution">
    <text evidence="5">The sequence shown here is derived from an EMBL/GenBank/DDBJ whole genome shotgun (WGS) entry which is preliminary data.</text>
</comment>
<accession>A0ABW5XDC5</accession>
<dbReference type="EMBL" id="JBHUOP010000001">
    <property type="protein sequence ID" value="MFD2839109.1"/>
    <property type="molecule type" value="Genomic_DNA"/>
</dbReference>